<keyword evidence="6" id="KW-1185">Reference proteome</keyword>
<keyword evidence="2" id="KW-0238">DNA-binding</keyword>
<proteinExistence type="predicted"/>
<evidence type="ECO:0000259" key="4">
    <source>
        <dbReference type="PROSITE" id="PS01124"/>
    </source>
</evidence>
<reference evidence="6" key="1">
    <citation type="journal article" date="2019" name="Int. J. Syst. Evol. Microbiol.">
        <title>The Global Catalogue of Microorganisms (GCM) 10K type strain sequencing project: providing services to taxonomists for standard genome sequencing and annotation.</title>
        <authorList>
            <consortium name="The Broad Institute Genomics Platform"/>
            <consortium name="The Broad Institute Genome Sequencing Center for Infectious Disease"/>
            <person name="Wu L."/>
            <person name="Ma J."/>
        </authorList>
    </citation>
    <scope>NUCLEOTIDE SEQUENCE [LARGE SCALE GENOMIC DNA]</scope>
    <source>
        <strain evidence="6">CCUG 66188</strain>
    </source>
</reference>
<dbReference type="RefSeq" id="WP_379995443.1">
    <property type="nucleotide sequence ID" value="NZ_JBHSGN010000063.1"/>
</dbReference>
<dbReference type="PANTHER" id="PTHR43280">
    <property type="entry name" value="ARAC-FAMILY TRANSCRIPTIONAL REGULATOR"/>
    <property type="match status" value="1"/>
</dbReference>
<name>A0ABV9KUC2_9BACT</name>
<keyword evidence="1" id="KW-0805">Transcription regulation</keyword>
<dbReference type="Pfam" id="PF12833">
    <property type="entry name" value="HTH_18"/>
    <property type="match status" value="1"/>
</dbReference>
<sequence>MKTNYRNNSPESYIMDTEETTVSVNIWILGQNQYHEFIAGEHNILFVTSGSLICSLQGYIDEDIGSGRMVFISMGSRCCISTTEGVSLICLKPGDILNLYNYPFYSQRQKSNNKKSENKLSVLQFTPLITAYVDYLKWFLQSGFNDPLYFGIKTRELFQLMSISYSLAERTFFFQALISSDKKFSDLIYKNYRQASSIRELATMSCYSLSGFEKRFLKVFGVSASRWIALRRADDIYHEITKTQKSIKQISFDYGFSSVSHFHKFCKTKLGLSPGYIRKQLRDR</sequence>
<keyword evidence="3" id="KW-0804">Transcription</keyword>
<dbReference type="PROSITE" id="PS01124">
    <property type="entry name" value="HTH_ARAC_FAMILY_2"/>
    <property type="match status" value="1"/>
</dbReference>
<evidence type="ECO:0000256" key="2">
    <source>
        <dbReference type="ARBA" id="ARBA00023125"/>
    </source>
</evidence>
<dbReference type="SUPFAM" id="SSF46689">
    <property type="entry name" value="Homeodomain-like"/>
    <property type="match status" value="1"/>
</dbReference>
<dbReference type="Gene3D" id="1.10.10.60">
    <property type="entry name" value="Homeodomain-like"/>
    <property type="match status" value="1"/>
</dbReference>
<comment type="caution">
    <text evidence="5">The sequence shown here is derived from an EMBL/GenBank/DDBJ whole genome shotgun (WGS) entry which is preliminary data.</text>
</comment>
<dbReference type="InterPro" id="IPR009057">
    <property type="entry name" value="Homeodomain-like_sf"/>
</dbReference>
<accession>A0ABV9KUC2</accession>
<dbReference type="PANTHER" id="PTHR43280:SF10">
    <property type="entry name" value="REGULATORY PROTEIN POCR"/>
    <property type="match status" value="1"/>
</dbReference>
<evidence type="ECO:0000256" key="3">
    <source>
        <dbReference type="ARBA" id="ARBA00023163"/>
    </source>
</evidence>
<evidence type="ECO:0000313" key="6">
    <source>
        <dbReference type="Proteomes" id="UP001596023"/>
    </source>
</evidence>
<gene>
    <name evidence="5" type="ORF">ACFO6W_08865</name>
</gene>
<protein>
    <submittedName>
        <fullName evidence="5">Helix-turn-helix domain-containing protein</fullName>
    </submittedName>
</protein>
<dbReference type="EMBL" id="JBHSGN010000063">
    <property type="protein sequence ID" value="MFC4673800.1"/>
    <property type="molecule type" value="Genomic_DNA"/>
</dbReference>
<organism evidence="5 6">
    <name type="scientific">Dysgonomonas termitidis</name>
    <dbReference type="NCBI Taxonomy" id="1516126"/>
    <lineage>
        <taxon>Bacteria</taxon>
        <taxon>Pseudomonadati</taxon>
        <taxon>Bacteroidota</taxon>
        <taxon>Bacteroidia</taxon>
        <taxon>Bacteroidales</taxon>
        <taxon>Dysgonomonadaceae</taxon>
        <taxon>Dysgonomonas</taxon>
    </lineage>
</organism>
<dbReference type="Proteomes" id="UP001596023">
    <property type="component" value="Unassembled WGS sequence"/>
</dbReference>
<dbReference type="InterPro" id="IPR018060">
    <property type="entry name" value="HTH_AraC"/>
</dbReference>
<evidence type="ECO:0000313" key="5">
    <source>
        <dbReference type="EMBL" id="MFC4673800.1"/>
    </source>
</evidence>
<evidence type="ECO:0000256" key="1">
    <source>
        <dbReference type="ARBA" id="ARBA00023015"/>
    </source>
</evidence>
<feature type="domain" description="HTH araC/xylS-type" evidence="4">
    <location>
        <begin position="182"/>
        <end position="280"/>
    </location>
</feature>
<dbReference type="SMART" id="SM00342">
    <property type="entry name" value="HTH_ARAC"/>
    <property type="match status" value="1"/>
</dbReference>